<evidence type="ECO:0000256" key="2">
    <source>
        <dbReference type="ARBA" id="ARBA00004225"/>
    </source>
</evidence>
<protein>
    <recommendedName>
        <fullName evidence="4">Mitochondrial thiamine pyrophosphate carrier 1</fullName>
    </recommendedName>
</protein>
<evidence type="ECO:0000256" key="10">
    <source>
        <dbReference type="ARBA" id="ARBA00023136"/>
    </source>
</evidence>
<keyword evidence="8" id="KW-1133">Transmembrane helix</keyword>
<evidence type="ECO:0000256" key="3">
    <source>
        <dbReference type="ARBA" id="ARBA00006375"/>
    </source>
</evidence>
<feature type="repeat" description="Solcar" evidence="11">
    <location>
        <begin position="25"/>
        <end position="107"/>
    </location>
</feature>
<dbReference type="PANTHER" id="PTHR45788">
    <property type="entry name" value="SUCCINATE/FUMARATE MITOCHONDRIAL TRANSPORTER-RELATED"/>
    <property type="match status" value="1"/>
</dbReference>
<evidence type="ECO:0000256" key="11">
    <source>
        <dbReference type="PROSITE-ProRule" id="PRU00282"/>
    </source>
</evidence>
<proteinExistence type="inferred from homology"/>
<dbReference type="EMBL" id="JAIHNG010000119">
    <property type="protein sequence ID" value="KAI5958054.1"/>
    <property type="molecule type" value="Genomic_DNA"/>
</dbReference>
<dbReference type="GO" id="GO:0006843">
    <property type="term" value="P:mitochondrial citrate transmembrane transport"/>
    <property type="evidence" value="ECO:0007669"/>
    <property type="project" value="TreeGrafter"/>
</dbReference>
<dbReference type="GO" id="GO:0071913">
    <property type="term" value="F:citrate secondary active transmembrane transporter activity"/>
    <property type="evidence" value="ECO:0007669"/>
    <property type="project" value="TreeGrafter"/>
</dbReference>
<evidence type="ECO:0000313" key="15">
    <source>
        <dbReference type="Proteomes" id="UP001204833"/>
    </source>
</evidence>
<keyword evidence="9" id="KW-0496">Mitochondrion</keyword>
<dbReference type="GeneID" id="76150921"/>
<keyword evidence="10 11" id="KW-0472">Membrane</keyword>
<dbReference type="Proteomes" id="UP001204833">
    <property type="component" value="Unassembled WGS sequence"/>
</dbReference>
<organism evidence="14 15">
    <name type="scientific">Candida theae</name>
    <dbReference type="NCBI Taxonomy" id="1198502"/>
    <lineage>
        <taxon>Eukaryota</taxon>
        <taxon>Fungi</taxon>
        <taxon>Dikarya</taxon>
        <taxon>Ascomycota</taxon>
        <taxon>Saccharomycotina</taxon>
        <taxon>Pichiomycetes</taxon>
        <taxon>Debaryomycetaceae</taxon>
        <taxon>Candida/Lodderomyces clade</taxon>
        <taxon>Candida</taxon>
    </lineage>
</organism>
<evidence type="ECO:0000256" key="4">
    <source>
        <dbReference type="ARBA" id="ARBA00021935"/>
    </source>
</evidence>
<gene>
    <name evidence="14" type="ORF">KGF57_002862</name>
</gene>
<evidence type="ECO:0000256" key="6">
    <source>
        <dbReference type="ARBA" id="ARBA00022692"/>
    </source>
</evidence>
<evidence type="ECO:0000256" key="5">
    <source>
        <dbReference type="ARBA" id="ARBA00022448"/>
    </source>
</evidence>
<dbReference type="SUPFAM" id="SSF103506">
    <property type="entry name" value="Mitochondrial carrier"/>
    <property type="match status" value="1"/>
</dbReference>
<dbReference type="RefSeq" id="XP_051608689.1">
    <property type="nucleotide sequence ID" value="XM_051752220.1"/>
</dbReference>
<evidence type="ECO:0000256" key="1">
    <source>
        <dbReference type="ARBA" id="ARBA00002238"/>
    </source>
</evidence>
<dbReference type="InterPro" id="IPR049563">
    <property type="entry name" value="TXTP-like"/>
</dbReference>
<dbReference type="InterPro" id="IPR023395">
    <property type="entry name" value="MCP_dom_sf"/>
</dbReference>
<dbReference type="PANTHER" id="PTHR45788:SF5">
    <property type="entry name" value="AFR253WP"/>
    <property type="match status" value="1"/>
</dbReference>
<dbReference type="Gene3D" id="1.50.40.10">
    <property type="entry name" value="Mitochondrial carrier domain"/>
    <property type="match status" value="1"/>
</dbReference>
<evidence type="ECO:0000256" key="12">
    <source>
        <dbReference type="RuleBase" id="RU000488"/>
    </source>
</evidence>
<comment type="function">
    <text evidence="1">Mitochondrial transporter that mediates uptake of thiamine pyrophosphate (ThPP) into mitochondria.</text>
</comment>
<dbReference type="InterPro" id="IPR018108">
    <property type="entry name" value="MCP_transmembrane"/>
</dbReference>
<keyword evidence="15" id="KW-1185">Reference proteome</keyword>
<dbReference type="Pfam" id="PF00153">
    <property type="entry name" value="Mito_carr"/>
    <property type="match status" value="2"/>
</dbReference>
<evidence type="ECO:0000256" key="8">
    <source>
        <dbReference type="ARBA" id="ARBA00022989"/>
    </source>
</evidence>
<name>A0AAD5BES7_9ASCO</name>
<comment type="subcellular location">
    <subcellularLocation>
        <location evidence="2">Mitochondrion membrane</location>
        <topology evidence="2">Multi-pass membrane protein</topology>
    </subcellularLocation>
</comment>
<dbReference type="PROSITE" id="PS50920">
    <property type="entry name" value="SOLCAR"/>
    <property type="match status" value="2"/>
</dbReference>
<keyword evidence="6 11" id="KW-0812">Transmembrane</keyword>
<dbReference type="GO" id="GO:0031966">
    <property type="term" value="C:mitochondrial membrane"/>
    <property type="evidence" value="ECO:0007669"/>
    <property type="project" value="UniProtKB-SubCell"/>
</dbReference>
<feature type="region of interest" description="Disordered" evidence="13">
    <location>
        <begin position="1"/>
        <end position="20"/>
    </location>
</feature>
<sequence length="406" mass="44738">MSKASSKAPGTHLPQSKNDTVSSGDNLLTALVSGCTAAAFTATVTYPFDFIKTQQQINNAPYMKKWNIPGNYPATLGQMYKGGSALVLGAVVKNGSRLVSYNWASKFMSIDSHDGETNKTTAPRIVIAGIMSATIETAFLIPFENIKITMIQNQSLKNELTRTKDIGYDITGTKVGHHSHHHPHQHDHHGATGKSLFARQYVSPNSYYSAEILDTKKRTARFSAPAPKGVRNVESLKAYYNKHPSLTLFGTIREMYNLKGFTAFTSGTFITYTRQIALSWVWFSSYNAMRQLINPHQTENAWFGHSHTLVQSLGLHTISSLAVIAVTQPLDVVKTHMQSKNGKAVYRDSLSTAYKLFMRQGPLSLFKGALPRFIKVLVSGGSTGIVYEYVENVVNAAGGQTMFKLE</sequence>
<evidence type="ECO:0000256" key="7">
    <source>
        <dbReference type="ARBA" id="ARBA00022737"/>
    </source>
</evidence>
<accession>A0AAD5BES7</accession>
<reference evidence="14 15" key="1">
    <citation type="journal article" date="2022" name="DNA Res.">
        <title>Genome analysis of five recently described species of the CUG-Ser clade uncovers Candida theae as a new hybrid lineage with pathogenic potential in the Candida parapsilosis species complex.</title>
        <authorList>
            <person name="Mixao V."/>
            <person name="Del Olmo V."/>
            <person name="Hegedusova E."/>
            <person name="Saus E."/>
            <person name="Pryszcz L."/>
            <person name="Cillingova A."/>
            <person name="Nosek J."/>
            <person name="Gabaldon T."/>
        </authorList>
    </citation>
    <scope>NUCLEOTIDE SEQUENCE [LARGE SCALE GENOMIC DNA]</scope>
    <source>
        <strain evidence="14 15">CBS 12239</strain>
    </source>
</reference>
<dbReference type="AlphaFoldDB" id="A0AAD5BES7"/>
<feature type="repeat" description="Solcar" evidence="11">
    <location>
        <begin position="306"/>
        <end position="393"/>
    </location>
</feature>
<evidence type="ECO:0000256" key="13">
    <source>
        <dbReference type="SAM" id="MobiDB-lite"/>
    </source>
</evidence>
<comment type="caution">
    <text evidence="14">The sequence shown here is derived from an EMBL/GenBank/DDBJ whole genome shotgun (WGS) entry which is preliminary data.</text>
</comment>
<comment type="similarity">
    <text evidence="3 12">Belongs to the mitochondrial carrier (TC 2.A.29) family.</text>
</comment>
<evidence type="ECO:0000313" key="14">
    <source>
        <dbReference type="EMBL" id="KAI5958054.1"/>
    </source>
</evidence>
<keyword evidence="5 12" id="KW-0813">Transport</keyword>
<keyword evidence="7" id="KW-0677">Repeat</keyword>
<evidence type="ECO:0000256" key="9">
    <source>
        <dbReference type="ARBA" id="ARBA00023128"/>
    </source>
</evidence>